<dbReference type="SUPFAM" id="SSF51735">
    <property type="entry name" value="NAD(P)-binding Rossmann-fold domains"/>
    <property type="match status" value="1"/>
</dbReference>
<dbReference type="RefSeq" id="WP_007279040.1">
    <property type="nucleotide sequence ID" value="NZ_ABCK01000011.1"/>
</dbReference>
<dbReference type="Pfam" id="PF11066">
    <property type="entry name" value="DUF2867"/>
    <property type="match status" value="1"/>
</dbReference>
<organism evidence="3 4">
    <name type="scientific">Lentisphaera araneosa HTCC2155</name>
    <dbReference type="NCBI Taxonomy" id="313628"/>
    <lineage>
        <taxon>Bacteria</taxon>
        <taxon>Pseudomonadati</taxon>
        <taxon>Lentisphaerota</taxon>
        <taxon>Lentisphaeria</taxon>
        <taxon>Lentisphaerales</taxon>
        <taxon>Lentisphaeraceae</taxon>
        <taxon>Lentisphaera</taxon>
    </lineage>
</organism>
<accession>A6DME2</accession>
<dbReference type="Gene3D" id="3.40.50.720">
    <property type="entry name" value="NAD(P)-binding Rossmann-like Domain"/>
    <property type="match status" value="1"/>
</dbReference>
<protein>
    <submittedName>
        <fullName evidence="3">NAD dependent epimerase/dehydratase family protein</fullName>
    </submittedName>
</protein>
<comment type="caution">
    <text evidence="3">The sequence shown here is derived from an EMBL/GenBank/DDBJ whole genome shotgun (WGS) entry which is preliminary data.</text>
</comment>
<keyword evidence="4" id="KW-1185">Reference proteome</keyword>
<dbReference type="Pfam" id="PF13460">
    <property type="entry name" value="NAD_binding_10"/>
    <property type="match status" value="1"/>
</dbReference>
<evidence type="ECO:0000313" key="4">
    <source>
        <dbReference type="Proteomes" id="UP000004947"/>
    </source>
</evidence>
<evidence type="ECO:0000313" key="3">
    <source>
        <dbReference type="EMBL" id="EDM27132.1"/>
    </source>
</evidence>
<proteinExistence type="predicted"/>
<dbReference type="eggNOG" id="COG0702">
    <property type="taxonomic scope" value="Bacteria"/>
</dbReference>
<keyword evidence="1" id="KW-0812">Transmembrane</keyword>
<dbReference type="InterPro" id="IPR021295">
    <property type="entry name" value="DUF2867"/>
</dbReference>
<feature type="transmembrane region" description="Helical" evidence="1">
    <location>
        <begin position="444"/>
        <end position="463"/>
    </location>
</feature>
<dbReference type="OrthoDB" id="9774199at2"/>
<gene>
    <name evidence="3" type="ORF">LNTAR_15722</name>
</gene>
<dbReference type="InterPro" id="IPR036291">
    <property type="entry name" value="NAD(P)-bd_dom_sf"/>
</dbReference>
<keyword evidence="1" id="KW-1133">Transmembrane helix</keyword>
<dbReference type="PANTHER" id="PTHR43000">
    <property type="entry name" value="DTDP-D-GLUCOSE 4,6-DEHYDRATASE-RELATED"/>
    <property type="match status" value="1"/>
</dbReference>
<name>A6DME2_9BACT</name>
<reference evidence="3 4" key="1">
    <citation type="journal article" date="2010" name="J. Bacteriol.">
        <title>Genome sequence of Lentisphaera araneosa HTCC2155T, the type species of the order Lentisphaerales in the phylum Lentisphaerae.</title>
        <authorList>
            <person name="Thrash J.C."/>
            <person name="Cho J.C."/>
            <person name="Vergin K.L."/>
            <person name="Morris R.M."/>
            <person name="Giovannoni S.J."/>
        </authorList>
    </citation>
    <scope>NUCLEOTIDE SEQUENCE [LARGE SCALE GENOMIC DNA]</scope>
    <source>
        <strain evidence="3 4">HTCC2155</strain>
    </source>
</reference>
<dbReference type="InterPro" id="IPR016040">
    <property type="entry name" value="NAD(P)-bd_dom"/>
</dbReference>
<dbReference type="EMBL" id="ABCK01000011">
    <property type="protein sequence ID" value="EDM27132.1"/>
    <property type="molecule type" value="Genomic_DNA"/>
</dbReference>
<evidence type="ECO:0000259" key="2">
    <source>
        <dbReference type="Pfam" id="PF13460"/>
    </source>
</evidence>
<sequence>MKILITGASGYIGGQLMMSLYKKYEISCLTRTKKDYLESMYPEANFCYGDASNTEDVEKACEGVDIIFYFIHAMGSSGDFEQEDKINALNFSHAAQACGVKRIIYLGGLVEADSKMSKHMKSRAEVGRLLKSDGVQVLEFRASVVLGAGSLSFEMIRALVEHLPMMVCPSWVRKYCQAIYIGDLIKYLVRAIELGVEGSHIFEIGGKDVTTYGELMKSYAKLRSLKRYMIPVPILTPHLSSLWLGLVTPLYSRVGRKIIDSVKHDSVVSDPVSKELFPFDCIGVDEALNLIQKNEDEGYVHTRWNDAMAAAGIKKVDWKGVHFGNRLVDSRTLEVNCSAEKAFYPIQTIGGDKGWYCGNWLWSMRGFLDLLMGGPGVRRGRRDPNTLHQGDVLDFWRVDLYKANEVLLLEAEMKLPGRAWLKFEVTPVDENNCKIRQTAIYDPLGFLGVVYWYAVVPLHAYVFGGMIKEIKKRALQHAREN</sequence>
<evidence type="ECO:0000256" key="1">
    <source>
        <dbReference type="SAM" id="Phobius"/>
    </source>
</evidence>
<dbReference type="AlphaFoldDB" id="A6DME2"/>
<keyword evidence="1" id="KW-0472">Membrane</keyword>
<feature type="domain" description="NAD(P)-binding" evidence="2">
    <location>
        <begin position="7"/>
        <end position="118"/>
    </location>
</feature>
<dbReference type="STRING" id="313628.LNTAR_15722"/>
<dbReference type="SUPFAM" id="SSF55961">
    <property type="entry name" value="Bet v1-like"/>
    <property type="match status" value="1"/>
</dbReference>
<dbReference type="Proteomes" id="UP000004947">
    <property type="component" value="Unassembled WGS sequence"/>
</dbReference>